<evidence type="ECO:0000313" key="2">
    <source>
        <dbReference type="EMBL" id="MCS5733715.1"/>
    </source>
</evidence>
<evidence type="ECO:0000256" key="1">
    <source>
        <dbReference type="SAM" id="MobiDB-lite"/>
    </source>
</evidence>
<name>A0ABT2H1D0_9MICO</name>
<evidence type="ECO:0000313" key="3">
    <source>
        <dbReference type="Proteomes" id="UP001165586"/>
    </source>
</evidence>
<reference evidence="2" key="1">
    <citation type="submission" date="2022-08" db="EMBL/GenBank/DDBJ databases">
        <authorList>
            <person name="Deng Y."/>
            <person name="Han X.-F."/>
            <person name="Zhang Y.-Q."/>
        </authorList>
    </citation>
    <scope>NUCLEOTIDE SEQUENCE</scope>
    <source>
        <strain evidence="2">CPCC 203386</strain>
    </source>
</reference>
<organism evidence="2 3">
    <name type="scientific">Herbiconiux daphne</name>
    <dbReference type="NCBI Taxonomy" id="2970914"/>
    <lineage>
        <taxon>Bacteria</taxon>
        <taxon>Bacillati</taxon>
        <taxon>Actinomycetota</taxon>
        <taxon>Actinomycetes</taxon>
        <taxon>Micrococcales</taxon>
        <taxon>Microbacteriaceae</taxon>
        <taxon>Herbiconiux</taxon>
    </lineage>
</organism>
<protein>
    <submittedName>
        <fullName evidence="2">Uncharacterized protein</fullName>
    </submittedName>
</protein>
<dbReference type="Proteomes" id="UP001165586">
    <property type="component" value="Unassembled WGS sequence"/>
</dbReference>
<gene>
    <name evidence="2" type="ORF">N1032_08180</name>
</gene>
<feature type="compositionally biased region" description="Basic and acidic residues" evidence="1">
    <location>
        <begin position="22"/>
        <end position="38"/>
    </location>
</feature>
<comment type="caution">
    <text evidence="2">The sequence shown here is derived from an EMBL/GenBank/DDBJ whole genome shotgun (WGS) entry which is preliminary data.</text>
</comment>
<keyword evidence="3" id="KW-1185">Reference proteome</keyword>
<dbReference type="EMBL" id="JANLCJ010000002">
    <property type="protein sequence ID" value="MCS5733715.1"/>
    <property type="molecule type" value="Genomic_DNA"/>
</dbReference>
<accession>A0ABT2H1D0</accession>
<feature type="region of interest" description="Disordered" evidence="1">
    <location>
        <begin position="1"/>
        <end position="48"/>
    </location>
</feature>
<proteinExistence type="predicted"/>
<sequence length="48" mass="5358">MRPGNGWQLSGGQGRHPPLPHRGHEGDEPDDREQHGREPSAAMCFRGR</sequence>
<dbReference type="RefSeq" id="WP_259538532.1">
    <property type="nucleotide sequence ID" value="NZ_JANLCJ010000002.1"/>
</dbReference>